<reference evidence="13 14" key="1">
    <citation type="submission" date="2019-03" db="EMBL/GenBank/DDBJ databases">
        <title>Single cell metagenomics reveals metabolic interactions within the superorganism composed of flagellate Streblomastix strix and complex community of Bacteroidetes bacteria on its surface.</title>
        <authorList>
            <person name="Treitli S.C."/>
            <person name="Kolisko M."/>
            <person name="Husnik F."/>
            <person name="Keeling P."/>
            <person name="Hampl V."/>
        </authorList>
    </citation>
    <scope>NUCLEOTIDE SEQUENCE [LARGE SCALE GENOMIC DNA]</scope>
    <source>
        <strain evidence="13">St1</strain>
    </source>
</reference>
<dbReference type="InterPro" id="IPR003374">
    <property type="entry name" value="ApbE-like_sf"/>
</dbReference>
<feature type="binding site" evidence="11">
    <location>
        <position position="167"/>
    </location>
    <ligand>
        <name>Mg(2+)</name>
        <dbReference type="ChEBI" id="CHEBI:18420"/>
    </ligand>
</feature>
<dbReference type="PANTHER" id="PTHR30040">
    <property type="entry name" value="THIAMINE BIOSYNTHESIS LIPOPROTEIN APBE"/>
    <property type="match status" value="1"/>
</dbReference>
<feature type="chain" id="PRO_5039937955" description="FAD:protein FMN transferase" evidence="12">
    <location>
        <begin position="30"/>
        <end position="330"/>
    </location>
</feature>
<keyword evidence="7 10" id="KW-0460">Magnesium</keyword>
<keyword evidence="5 10" id="KW-0479">Metal-binding</keyword>
<evidence type="ECO:0000256" key="2">
    <source>
        <dbReference type="ARBA" id="ARBA00016337"/>
    </source>
</evidence>
<accession>A0A5M8NZ82</accession>
<evidence type="ECO:0000256" key="9">
    <source>
        <dbReference type="ARBA" id="ARBA00048540"/>
    </source>
</evidence>
<organism evidence="13 14">
    <name type="scientific">Candidatus Ordinivivax streblomastigis</name>
    <dbReference type="NCBI Taxonomy" id="2540710"/>
    <lineage>
        <taxon>Bacteria</taxon>
        <taxon>Pseudomonadati</taxon>
        <taxon>Bacteroidota</taxon>
        <taxon>Bacteroidia</taxon>
        <taxon>Bacteroidales</taxon>
        <taxon>Candidatus Ordinivivax</taxon>
    </lineage>
</organism>
<feature type="binding site" evidence="11">
    <location>
        <position position="285"/>
    </location>
    <ligand>
        <name>Mg(2+)</name>
        <dbReference type="ChEBI" id="CHEBI:18420"/>
    </ligand>
</feature>
<dbReference type="EC" id="2.7.1.180" evidence="1 10"/>
<evidence type="ECO:0000256" key="4">
    <source>
        <dbReference type="ARBA" id="ARBA00022679"/>
    </source>
</evidence>
<evidence type="ECO:0000256" key="3">
    <source>
        <dbReference type="ARBA" id="ARBA00022630"/>
    </source>
</evidence>
<dbReference type="PIRSF" id="PIRSF006268">
    <property type="entry name" value="ApbE"/>
    <property type="match status" value="1"/>
</dbReference>
<evidence type="ECO:0000256" key="8">
    <source>
        <dbReference type="ARBA" id="ARBA00031306"/>
    </source>
</evidence>
<sequence length="330" mass="37126">MLQRIFKPSAVVCLLILAGICFSCKQANSYFLTQGEIFHTSTHIKYKYHKDLGNELFAWLDRFDLSLNPFNSKSLLYKVNHNEAVEVDDWFITVFNKAQEVAELSGGAYDITSAPLVNLWGFGFEKGPEVTPKVIDSLRQFVGYQKVRLEGRKVVKTDERLQLDFASIAKGYAVDVIAGMLESYGINDYLVEIGGEVRCKGRNPEGKSWQIEILKPVDDRSGEILEKQQIITLDNAAMATSGNYRNYYIKDGKKYAHTIDPHTGYPAETNLLSASVRCPDCMTADAWATAFMSLGLEKACAVAEQLPDLEYLFIYTDEEGSLLERKSFTN</sequence>
<comment type="cofactor">
    <cofactor evidence="11">
        <name>Mg(2+)</name>
        <dbReference type="ChEBI" id="CHEBI:18420"/>
    </cofactor>
    <cofactor evidence="11">
        <name>Mn(2+)</name>
        <dbReference type="ChEBI" id="CHEBI:29035"/>
    </cofactor>
    <text evidence="11">Magnesium. Can also use manganese.</text>
</comment>
<feature type="binding site" evidence="11">
    <location>
        <position position="289"/>
    </location>
    <ligand>
        <name>Mg(2+)</name>
        <dbReference type="ChEBI" id="CHEBI:18420"/>
    </ligand>
</feature>
<evidence type="ECO:0000256" key="6">
    <source>
        <dbReference type="ARBA" id="ARBA00022827"/>
    </source>
</evidence>
<protein>
    <recommendedName>
        <fullName evidence="2 10">FAD:protein FMN transferase</fullName>
        <ecNumber evidence="1 10">2.7.1.180</ecNumber>
    </recommendedName>
    <alternativeName>
        <fullName evidence="8 10">Flavin transferase</fullName>
    </alternativeName>
</protein>
<name>A0A5M8NZ82_9BACT</name>
<dbReference type="SUPFAM" id="SSF143631">
    <property type="entry name" value="ApbE-like"/>
    <property type="match status" value="1"/>
</dbReference>
<keyword evidence="12" id="KW-0732">Signal</keyword>
<comment type="caution">
    <text evidence="13">The sequence shown here is derived from an EMBL/GenBank/DDBJ whole genome shotgun (WGS) entry which is preliminary data.</text>
</comment>
<gene>
    <name evidence="13" type="ORF">EZS26_002338</name>
</gene>
<evidence type="ECO:0000256" key="1">
    <source>
        <dbReference type="ARBA" id="ARBA00011955"/>
    </source>
</evidence>
<feature type="signal peptide" evidence="12">
    <location>
        <begin position="1"/>
        <end position="29"/>
    </location>
</feature>
<evidence type="ECO:0000256" key="10">
    <source>
        <dbReference type="PIRNR" id="PIRNR006268"/>
    </source>
</evidence>
<comment type="similarity">
    <text evidence="10">Belongs to the ApbE family.</text>
</comment>
<dbReference type="EMBL" id="SNRX01000018">
    <property type="protein sequence ID" value="KAA6301464.1"/>
    <property type="molecule type" value="Genomic_DNA"/>
</dbReference>
<evidence type="ECO:0000256" key="11">
    <source>
        <dbReference type="PIRSR" id="PIRSR006268-2"/>
    </source>
</evidence>
<dbReference type="GO" id="GO:0016740">
    <property type="term" value="F:transferase activity"/>
    <property type="evidence" value="ECO:0007669"/>
    <property type="project" value="UniProtKB-UniRule"/>
</dbReference>
<dbReference type="InterPro" id="IPR024932">
    <property type="entry name" value="ApbE"/>
</dbReference>
<comment type="catalytic activity">
    <reaction evidence="9 10">
        <text>L-threonyl-[protein] + FAD = FMN-L-threonyl-[protein] + AMP + H(+)</text>
        <dbReference type="Rhea" id="RHEA:36847"/>
        <dbReference type="Rhea" id="RHEA-COMP:11060"/>
        <dbReference type="Rhea" id="RHEA-COMP:11061"/>
        <dbReference type="ChEBI" id="CHEBI:15378"/>
        <dbReference type="ChEBI" id="CHEBI:30013"/>
        <dbReference type="ChEBI" id="CHEBI:57692"/>
        <dbReference type="ChEBI" id="CHEBI:74257"/>
        <dbReference type="ChEBI" id="CHEBI:456215"/>
        <dbReference type="EC" id="2.7.1.180"/>
    </reaction>
</comment>
<evidence type="ECO:0000256" key="12">
    <source>
        <dbReference type="SAM" id="SignalP"/>
    </source>
</evidence>
<keyword evidence="4 10" id="KW-0808">Transferase</keyword>
<proteinExistence type="inferred from homology"/>
<evidence type="ECO:0000313" key="14">
    <source>
        <dbReference type="Proteomes" id="UP000324575"/>
    </source>
</evidence>
<dbReference type="GO" id="GO:0046872">
    <property type="term" value="F:metal ion binding"/>
    <property type="evidence" value="ECO:0007669"/>
    <property type="project" value="UniProtKB-UniRule"/>
</dbReference>
<dbReference type="Proteomes" id="UP000324575">
    <property type="component" value="Unassembled WGS sequence"/>
</dbReference>
<dbReference type="PANTHER" id="PTHR30040:SF2">
    <property type="entry name" value="FAD:PROTEIN FMN TRANSFERASE"/>
    <property type="match status" value="1"/>
</dbReference>
<dbReference type="AlphaFoldDB" id="A0A5M8NZ82"/>
<dbReference type="Gene3D" id="3.10.520.10">
    <property type="entry name" value="ApbE-like domains"/>
    <property type="match status" value="1"/>
</dbReference>
<evidence type="ECO:0000313" key="13">
    <source>
        <dbReference type="EMBL" id="KAA6301464.1"/>
    </source>
</evidence>
<dbReference type="Pfam" id="PF02424">
    <property type="entry name" value="ApbE"/>
    <property type="match status" value="1"/>
</dbReference>
<evidence type="ECO:0000256" key="7">
    <source>
        <dbReference type="ARBA" id="ARBA00022842"/>
    </source>
</evidence>
<evidence type="ECO:0000256" key="5">
    <source>
        <dbReference type="ARBA" id="ARBA00022723"/>
    </source>
</evidence>
<keyword evidence="3 10" id="KW-0285">Flavoprotein</keyword>
<keyword evidence="6 10" id="KW-0274">FAD</keyword>